<evidence type="ECO:0000259" key="9">
    <source>
        <dbReference type="Pfam" id="PF04413"/>
    </source>
</evidence>
<evidence type="ECO:0000256" key="5">
    <source>
        <dbReference type="ARBA" id="ARBA00031445"/>
    </source>
</evidence>
<evidence type="ECO:0000313" key="11">
    <source>
        <dbReference type="Proteomes" id="UP000190230"/>
    </source>
</evidence>
<dbReference type="GO" id="GO:0009244">
    <property type="term" value="P:lipopolysaccharide core region biosynthetic process"/>
    <property type="evidence" value="ECO:0007669"/>
    <property type="project" value="UniProtKB-UniRule"/>
</dbReference>
<comment type="subcellular location">
    <subcellularLocation>
        <location evidence="8">Cell membrane</location>
    </subcellularLocation>
</comment>
<comment type="similarity">
    <text evidence="8">Belongs to the glycosyltransferase group 1 family.</text>
</comment>
<evidence type="ECO:0000256" key="8">
    <source>
        <dbReference type="RuleBase" id="RU365103"/>
    </source>
</evidence>
<dbReference type="GO" id="GO:0043842">
    <property type="term" value="F:Kdo transferase activity"/>
    <property type="evidence" value="ECO:0007669"/>
    <property type="project" value="UniProtKB-EC"/>
</dbReference>
<keyword evidence="11" id="KW-1185">Reference proteome</keyword>
<feature type="domain" description="3-deoxy-D-manno-octulosonic-acid transferase N-terminal" evidence="9">
    <location>
        <begin position="42"/>
        <end position="206"/>
    </location>
</feature>
<dbReference type="GO" id="GO:0009245">
    <property type="term" value="P:lipid A biosynthetic process"/>
    <property type="evidence" value="ECO:0007669"/>
    <property type="project" value="TreeGrafter"/>
</dbReference>
<sequence>MRALYNLTTKIAERALPLAGRFNEKLKLFTEGRKSVFSVLEAKINTKEEYLWFHAASLGEFEQALPIIEEIKKEYPKYKILITFFSPSGYENKKNHPLADVITYLPLDTRKNAKRFLDLVRPKIAFFIKYEIWPNFMAELKKRKIKSLLISGAFRENQIYFKPYGGFMRKALQTFDHFFVQNETSIALLKNIGLNNTTLSGDTRFDRVSRQIQYDNKLEFAEDFIDEQTCLVAGSTWPEDEELLIPFINETSEKIKVIIAPHEINEEKINTLEKKLKKKSIRYSNRKNKELEGYDILILDTIGLLGKIYSYANIAYVGGAAGTTGLHNILEPATFGIPVIIGENYKKFPEAVKLRQLAGLYVVADSNDFSNITSKLITDGSFREKTGMIAGHFINSNTGATRSVMNYLRSLPDFAKVS</sequence>
<keyword evidence="8" id="KW-1003">Cell membrane</keyword>
<dbReference type="EMBL" id="FUYY01000006">
    <property type="protein sequence ID" value="SKB75497.1"/>
    <property type="molecule type" value="Genomic_DNA"/>
</dbReference>
<comment type="function">
    <text evidence="8">Involved in lipopolysaccharide (LPS) biosynthesis. Catalyzes the transfer of 3-deoxy-D-manno-octulosonate (Kdo) residue(s) from CMP-Kdo to lipid IV(A), the tetraacyldisaccharide-1,4'-bisphosphate precursor of lipid A.</text>
</comment>
<evidence type="ECO:0000256" key="1">
    <source>
        <dbReference type="ARBA" id="ARBA00004713"/>
    </source>
</evidence>
<dbReference type="PANTHER" id="PTHR42755">
    <property type="entry name" value="3-DEOXY-MANNO-OCTULOSONATE CYTIDYLYLTRANSFERASE"/>
    <property type="match status" value="1"/>
</dbReference>
<evidence type="ECO:0000256" key="7">
    <source>
        <dbReference type="PIRSR" id="PIRSR639901-1"/>
    </source>
</evidence>
<dbReference type="InterPro" id="IPR039901">
    <property type="entry name" value="Kdotransferase"/>
</dbReference>
<protein>
    <recommendedName>
        <fullName evidence="3 8">3-deoxy-D-manno-octulosonic acid transferase</fullName>
        <shortName evidence="8">Kdo transferase</shortName>
        <ecNumber evidence="2 8">2.4.99.12</ecNumber>
    </recommendedName>
    <alternativeName>
        <fullName evidence="5 8">Lipid IV(A) 3-deoxy-D-manno-octulosonic acid transferase</fullName>
    </alternativeName>
</protein>
<evidence type="ECO:0000313" key="10">
    <source>
        <dbReference type="EMBL" id="SKB75497.1"/>
    </source>
</evidence>
<evidence type="ECO:0000256" key="6">
    <source>
        <dbReference type="ARBA" id="ARBA00049183"/>
    </source>
</evidence>
<name>A0A1T5DUW3_9FLAO</name>
<keyword evidence="8" id="KW-0448">Lipopolysaccharide biosynthesis</keyword>
<comment type="catalytic activity">
    <reaction evidence="6 8">
        <text>lipid IVA (E. coli) + CMP-3-deoxy-beta-D-manno-octulosonate = alpha-Kdo-(2-&gt;6)-lipid IVA (E. coli) + CMP + H(+)</text>
        <dbReference type="Rhea" id="RHEA:28066"/>
        <dbReference type="ChEBI" id="CHEBI:15378"/>
        <dbReference type="ChEBI" id="CHEBI:58603"/>
        <dbReference type="ChEBI" id="CHEBI:60364"/>
        <dbReference type="ChEBI" id="CHEBI:60377"/>
        <dbReference type="ChEBI" id="CHEBI:85987"/>
        <dbReference type="EC" id="2.4.99.12"/>
    </reaction>
</comment>
<dbReference type="Proteomes" id="UP000190230">
    <property type="component" value="Unassembled WGS sequence"/>
</dbReference>
<dbReference type="OrthoDB" id="9789797at2"/>
<dbReference type="AlphaFoldDB" id="A0A1T5DUW3"/>
<dbReference type="EC" id="2.4.99.12" evidence="2 8"/>
<evidence type="ECO:0000256" key="4">
    <source>
        <dbReference type="ARBA" id="ARBA00022679"/>
    </source>
</evidence>
<dbReference type="GO" id="GO:0005886">
    <property type="term" value="C:plasma membrane"/>
    <property type="evidence" value="ECO:0007669"/>
    <property type="project" value="UniProtKB-SubCell"/>
</dbReference>
<dbReference type="Gene3D" id="3.40.50.11720">
    <property type="entry name" value="3-Deoxy-D-manno-octulosonic-acid transferase, N-terminal domain"/>
    <property type="match status" value="1"/>
</dbReference>
<dbReference type="InterPro" id="IPR007507">
    <property type="entry name" value="Glycos_transf_N"/>
</dbReference>
<evidence type="ECO:0000256" key="2">
    <source>
        <dbReference type="ARBA" id="ARBA00012621"/>
    </source>
</evidence>
<dbReference type="RefSeq" id="WP_079721687.1">
    <property type="nucleotide sequence ID" value="NZ_FUYY01000006.1"/>
</dbReference>
<dbReference type="Pfam" id="PF04413">
    <property type="entry name" value="Glycos_transf_N"/>
    <property type="match status" value="1"/>
</dbReference>
<comment type="pathway">
    <text evidence="1 8">Bacterial outer membrane biogenesis; LPS core biosynthesis.</text>
</comment>
<proteinExistence type="inferred from homology"/>
<dbReference type="InterPro" id="IPR038107">
    <property type="entry name" value="Glycos_transf_N_sf"/>
</dbReference>
<dbReference type="Gene3D" id="3.40.50.2000">
    <property type="entry name" value="Glycogen Phosphorylase B"/>
    <property type="match status" value="1"/>
</dbReference>
<dbReference type="UniPathway" id="UPA00958"/>
<dbReference type="STRING" id="241145.SAMN05660776_2847"/>
<dbReference type="SUPFAM" id="SSF53756">
    <property type="entry name" value="UDP-Glycosyltransferase/glycogen phosphorylase"/>
    <property type="match status" value="1"/>
</dbReference>
<gene>
    <name evidence="10" type="ORF">SAMN05660776_2847</name>
</gene>
<keyword evidence="4 8" id="KW-0808">Transferase</keyword>
<accession>A0A1T5DUW3</accession>
<reference evidence="11" key="1">
    <citation type="submission" date="2017-02" db="EMBL/GenBank/DDBJ databases">
        <authorList>
            <person name="Varghese N."/>
            <person name="Submissions S."/>
        </authorList>
    </citation>
    <scope>NUCLEOTIDE SEQUENCE [LARGE SCALE GENOMIC DNA]</scope>
    <source>
        <strain evidence="11">DSM 23405</strain>
    </source>
</reference>
<keyword evidence="8" id="KW-0472">Membrane</keyword>
<dbReference type="PANTHER" id="PTHR42755:SF1">
    <property type="entry name" value="3-DEOXY-D-MANNO-OCTULOSONIC ACID TRANSFERASE, MITOCHONDRIAL-RELATED"/>
    <property type="match status" value="1"/>
</dbReference>
<organism evidence="10 11">
    <name type="scientific">Salegentibacter holothuriorum</name>
    <dbReference type="NCBI Taxonomy" id="241145"/>
    <lineage>
        <taxon>Bacteria</taxon>
        <taxon>Pseudomonadati</taxon>
        <taxon>Bacteroidota</taxon>
        <taxon>Flavobacteriia</taxon>
        <taxon>Flavobacteriales</taxon>
        <taxon>Flavobacteriaceae</taxon>
        <taxon>Salegentibacter</taxon>
    </lineage>
</organism>
<feature type="active site" description="Proton acceptor" evidence="7">
    <location>
        <position position="60"/>
    </location>
</feature>
<evidence type="ECO:0000256" key="3">
    <source>
        <dbReference type="ARBA" id="ARBA00019077"/>
    </source>
</evidence>